<reference evidence="1 2" key="1">
    <citation type="submission" date="2015-06" db="EMBL/GenBank/DDBJ databases">
        <title>Draft genome sequencing of a biphenyl-degrading bacterium, Janthinobacterium lividum MEG1.</title>
        <authorList>
            <person name="Shimodaira J."/>
            <person name="Hatta T."/>
        </authorList>
    </citation>
    <scope>NUCLEOTIDE SEQUENCE [LARGE SCALE GENOMIC DNA]</scope>
    <source>
        <strain evidence="1 2">MEG1</strain>
    </source>
</reference>
<dbReference type="SUPFAM" id="SSF52266">
    <property type="entry name" value="SGNH hydrolase"/>
    <property type="match status" value="1"/>
</dbReference>
<organism evidence="1 2">
    <name type="scientific">Janthinobacterium lividum</name>
    <dbReference type="NCBI Taxonomy" id="29581"/>
    <lineage>
        <taxon>Bacteria</taxon>
        <taxon>Pseudomonadati</taxon>
        <taxon>Pseudomonadota</taxon>
        <taxon>Betaproteobacteria</taxon>
        <taxon>Burkholderiales</taxon>
        <taxon>Oxalobacteraceae</taxon>
        <taxon>Janthinobacterium</taxon>
    </lineage>
</organism>
<dbReference type="EMBL" id="LFKP01000008">
    <property type="protein sequence ID" value="OHV96311.1"/>
    <property type="molecule type" value="Genomic_DNA"/>
</dbReference>
<dbReference type="AlphaFoldDB" id="A0A1S1U973"/>
<dbReference type="Proteomes" id="UP000179840">
    <property type="component" value="Unassembled WGS sequence"/>
</dbReference>
<dbReference type="SUPFAM" id="SSF48452">
    <property type="entry name" value="TPR-like"/>
    <property type="match status" value="1"/>
</dbReference>
<evidence type="ECO:0000313" key="1">
    <source>
        <dbReference type="EMBL" id="OHV96311.1"/>
    </source>
</evidence>
<protein>
    <submittedName>
        <fullName evidence="1">Uncharacterized protein</fullName>
    </submittedName>
</protein>
<comment type="caution">
    <text evidence="1">The sequence shown here is derived from an EMBL/GenBank/DDBJ whole genome shotgun (WGS) entry which is preliminary data.</text>
</comment>
<dbReference type="InterPro" id="IPR011990">
    <property type="entry name" value="TPR-like_helical_dom_sf"/>
</dbReference>
<dbReference type="InterPro" id="IPR036514">
    <property type="entry name" value="SGNH_hydro_sf"/>
</dbReference>
<dbReference type="Gene3D" id="1.25.40.10">
    <property type="entry name" value="Tetratricopeptide repeat domain"/>
    <property type="match status" value="1"/>
</dbReference>
<proteinExistence type="predicted"/>
<dbReference type="GO" id="GO:0016788">
    <property type="term" value="F:hydrolase activity, acting on ester bonds"/>
    <property type="evidence" value="ECO:0007669"/>
    <property type="project" value="UniProtKB-ARBA"/>
</dbReference>
<sequence>MLLASPDQQDNSLEQALEQAAGKTVTGAVATAIAAALFERHQAELAMQWIDLALIVQADCIEALAVRATIEGGRNDTLKAIATYRQIIAIAPAQVQAYREISLLYKNQRDWDAALWAADCALVICPHMADMCANRIDLLLRLQRDDEALRFLQALPAAIYDSPPLINARVTALNSSGRFDEASQILRSGVRRAMELGEFDFTIINQWLTYLVSSGNSARELSSDLKYFASCLGGDRRHQGLIASYAMIQAWLGDHAGAVLEIAGQHADFEALPDVDGDRAMRVFYRYLGQLARAHLAAPSESPPPPVGTLHVLGESHCLSPANSVFAWHGQVLKASGKFVMGIQMHHLAQAGDNVYKQRVLSHLRKITDGSLLLTIGEIDCRPVEGMWRAAARGGMPLDDLMELTVNGYFSFLDQALCERAWLPITIQGVPAPGYDLTDRRDPGDKKGFIAMIRRVNTLLEAGARRRQWHFLNIHAATARQDGMGNGMWHLDRYHLSPSFYQGAMQWINNRASDRGGPL</sequence>
<evidence type="ECO:0000313" key="2">
    <source>
        <dbReference type="Proteomes" id="UP000179840"/>
    </source>
</evidence>
<gene>
    <name evidence="1" type="ORF">AKG95_16160</name>
</gene>
<name>A0A1S1U973_9BURK</name>
<dbReference type="RefSeq" id="WP_071077807.1">
    <property type="nucleotide sequence ID" value="NZ_LFKP01000008.1"/>
</dbReference>
<dbReference type="Gene3D" id="3.40.50.1110">
    <property type="entry name" value="SGNH hydrolase"/>
    <property type="match status" value="1"/>
</dbReference>
<accession>A0A1S1U973</accession>